<keyword evidence="1" id="KW-0472">Membrane</keyword>
<proteinExistence type="predicted"/>
<dbReference type="Proteomes" id="UP000887159">
    <property type="component" value="Unassembled WGS sequence"/>
</dbReference>
<organism evidence="2 3">
    <name type="scientific">Trichonephila clavipes</name>
    <name type="common">Golden silk orbweaver</name>
    <name type="synonym">Nephila clavipes</name>
    <dbReference type="NCBI Taxonomy" id="2585209"/>
    <lineage>
        <taxon>Eukaryota</taxon>
        <taxon>Metazoa</taxon>
        <taxon>Ecdysozoa</taxon>
        <taxon>Arthropoda</taxon>
        <taxon>Chelicerata</taxon>
        <taxon>Arachnida</taxon>
        <taxon>Araneae</taxon>
        <taxon>Araneomorphae</taxon>
        <taxon>Entelegynae</taxon>
        <taxon>Araneoidea</taxon>
        <taxon>Nephilidae</taxon>
        <taxon>Trichonephila</taxon>
    </lineage>
</organism>
<evidence type="ECO:0000313" key="3">
    <source>
        <dbReference type="Proteomes" id="UP000887159"/>
    </source>
</evidence>
<feature type="transmembrane region" description="Helical" evidence="1">
    <location>
        <begin position="21"/>
        <end position="38"/>
    </location>
</feature>
<comment type="caution">
    <text evidence="2">The sequence shown here is derived from an EMBL/GenBank/DDBJ whole genome shotgun (WGS) entry which is preliminary data.</text>
</comment>
<dbReference type="AlphaFoldDB" id="A0A8X6V2G0"/>
<sequence>MRTWRNLGGRAKLASFLVDELVTLATILASLVAMLVSSEPSEIFWKLMDPSTNVKLMTRAVIFLEVSVTPINKDARWYCDESDFIQGLVKIVLTSD</sequence>
<keyword evidence="1" id="KW-1133">Transmembrane helix</keyword>
<evidence type="ECO:0000256" key="1">
    <source>
        <dbReference type="SAM" id="Phobius"/>
    </source>
</evidence>
<gene>
    <name evidence="2" type="ORF">TNCV_5099831</name>
</gene>
<protein>
    <submittedName>
        <fullName evidence="2">Uncharacterized protein</fullName>
    </submittedName>
</protein>
<accession>A0A8X6V2G0</accession>
<reference evidence="2" key="1">
    <citation type="submission" date="2020-08" db="EMBL/GenBank/DDBJ databases">
        <title>Multicomponent nature underlies the extraordinary mechanical properties of spider dragline silk.</title>
        <authorList>
            <person name="Kono N."/>
            <person name="Nakamura H."/>
            <person name="Mori M."/>
            <person name="Yoshida Y."/>
            <person name="Ohtoshi R."/>
            <person name="Malay A.D."/>
            <person name="Moran D.A.P."/>
            <person name="Tomita M."/>
            <person name="Numata K."/>
            <person name="Arakawa K."/>
        </authorList>
    </citation>
    <scope>NUCLEOTIDE SEQUENCE</scope>
</reference>
<keyword evidence="3" id="KW-1185">Reference proteome</keyword>
<evidence type="ECO:0000313" key="2">
    <source>
        <dbReference type="EMBL" id="GFY02122.1"/>
    </source>
</evidence>
<dbReference type="EMBL" id="BMAU01021232">
    <property type="protein sequence ID" value="GFY02122.1"/>
    <property type="molecule type" value="Genomic_DNA"/>
</dbReference>
<keyword evidence="1" id="KW-0812">Transmembrane</keyword>
<name>A0A8X6V2G0_TRICX</name>